<comment type="caution">
    <text evidence="1">The sequence shown here is derived from an EMBL/GenBank/DDBJ whole genome shotgun (WGS) entry which is preliminary data.</text>
</comment>
<dbReference type="EMBL" id="AAXW01000013">
    <property type="protein sequence ID" value="EAZ91556.1"/>
    <property type="molecule type" value="Genomic_DNA"/>
</dbReference>
<evidence type="ECO:0000313" key="2">
    <source>
        <dbReference type="Proteomes" id="UP000003781"/>
    </source>
</evidence>
<reference evidence="1 2" key="1">
    <citation type="submission" date="2007-03" db="EMBL/GenBank/DDBJ databases">
        <authorList>
            <person name="Stal L."/>
            <person name="Ferriera S."/>
            <person name="Johnson J."/>
            <person name="Kravitz S."/>
            <person name="Beeson K."/>
            <person name="Sutton G."/>
            <person name="Rogers Y.-H."/>
            <person name="Friedman R."/>
            <person name="Frazier M."/>
            <person name="Venter J.C."/>
        </authorList>
    </citation>
    <scope>NUCLEOTIDE SEQUENCE [LARGE SCALE GENOMIC DNA]</scope>
    <source>
        <strain evidence="1 2">CCY0110</strain>
    </source>
</reference>
<keyword evidence="2" id="KW-1185">Reference proteome</keyword>
<accession>A3IPR6</accession>
<organism evidence="1 2">
    <name type="scientific">Crocosphaera chwakensis CCY0110</name>
    <dbReference type="NCBI Taxonomy" id="391612"/>
    <lineage>
        <taxon>Bacteria</taxon>
        <taxon>Bacillati</taxon>
        <taxon>Cyanobacteriota</taxon>
        <taxon>Cyanophyceae</taxon>
        <taxon>Oscillatoriophycideae</taxon>
        <taxon>Chroococcales</taxon>
        <taxon>Aphanothecaceae</taxon>
        <taxon>Crocosphaera</taxon>
        <taxon>Crocosphaera chwakensis</taxon>
    </lineage>
</organism>
<dbReference type="eggNOG" id="ENOG5033275">
    <property type="taxonomic scope" value="Bacteria"/>
</dbReference>
<proteinExistence type="predicted"/>
<dbReference type="OrthoDB" id="515032at2"/>
<sequence>MKFSERRFIGDEQPNALDMGYGTVIQRHHRQKWKYEYPRHIRPRVCPLSTQDTLTHYPVESQAIINQPSEDQVCSLSIKSPETLRVNEVSKTHLQNVCRNLERRLKKAQLKGDQWLISLLEKEFQDMGELCMYS</sequence>
<name>A3IPR6_9CHRO</name>
<protein>
    <submittedName>
        <fullName evidence="1">Uncharacterized protein</fullName>
    </submittedName>
</protein>
<dbReference type="Proteomes" id="UP000003781">
    <property type="component" value="Unassembled WGS sequence"/>
</dbReference>
<gene>
    <name evidence="1" type="ORF">CY0110_13586</name>
</gene>
<dbReference type="RefSeq" id="WP_008275384.1">
    <property type="nucleotide sequence ID" value="NZ_AAXW01000013.1"/>
</dbReference>
<evidence type="ECO:0000313" key="1">
    <source>
        <dbReference type="EMBL" id="EAZ91556.1"/>
    </source>
</evidence>
<dbReference type="AlphaFoldDB" id="A3IPR6"/>